<dbReference type="Pfam" id="PF02518">
    <property type="entry name" value="HATPase_c"/>
    <property type="match status" value="1"/>
</dbReference>
<dbReference type="CDD" id="cd06225">
    <property type="entry name" value="HAMP"/>
    <property type="match status" value="1"/>
</dbReference>
<dbReference type="SUPFAM" id="SSF55874">
    <property type="entry name" value="ATPase domain of HSP90 chaperone/DNA topoisomerase II/histidine kinase"/>
    <property type="match status" value="1"/>
</dbReference>
<dbReference type="PANTHER" id="PTHR45453:SF3">
    <property type="entry name" value="HISTIDINE KINASE"/>
    <property type="match status" value="1"/>
</dbReference>
<dbReference type="SMART" id="SM00304">
    <property type="entry name" value="HAMP"/>
    <property type="match status" value="1"/>
</dbReference>
<dbReference type="InterPro" id="IPR003594">
    <property type="entry name" value="HATPase_dom"/>
</dbReference>
<keyword evidence="10" id="KW-0902">Two-component regulatory system</keyword>
<dbReference type="InterPro" id="IPR005467">
    <property type="entry name" value="His_kinase_dom"/>
</dbReference>
<dbReference type="InterPro" id="IPR050351">
    <property type="entry name" value="BphY/WalK/GraS-like"/>
</dbReference>
<dbReference type="GO" id="GO:0016301">
    <property type="term" value="F:kinase activity"/>
    <property type="evidence" value="ECO:0007669"/>
    <property type="project" value="UniProtKB-KW"/>
</dbReference>
<reference evidence="16 17" key="1">
    <citation type="submission" date="2020-05" db="EMBL/GenBank/DDBJ databases">
        <title>Genome Sequencing of Type Strains.</title>
        <authorList>
            <person name="Lemaire J.F."/>
            <person name="Inderbitzin P."/>
            <person name="Gregorio O.A."/>
            <person name="Collins S.B."/>
            <person name="Wespe N."/>
            <person name="Knight-Connoni V."/>
        </authorList>
    </citation>
    <scope>NUCLEOTIDE SEQUENCE [LARGE SCALE GENOMIC DNA]</scope>
    <source>
        <strain evidence="16 17">DSM 19942</strain>
    </source>
</reference>
<dbReference type="SMART" id="SM00387">
    <property type="entry name" value="HATPase_c"/>
    <property type="match status" value="1"/>
</dbReference>
<gene>
    <name evidence="16" type="ORF">HP548_11460</name>
</gene>
<dbReference type="Gene3D" id="3.30.565.10">
    <property type="entry name" value="Histidine kinase-like ATPase, C-terminal domain"/>
    <property type="match status" value="1"/>
</dbReference>
<dbReference type="EMBL" id="JABMCC010000106">
    <property type="protein sequence ID" value="NUU54706.1"/>
    <property type="molecule type" value="Genomic_DNA"/>
</dbReference>
<comment type="catalytic activity">
    <reaction evidence="1">
        <text>ATP + protein L-histidine = ADP + protein N-phospho-L-histidine.</text>
        <dbReference type="EC" id="2.7.13.3"/>
    </reaction>
</comment>
<evidence type="ECO:0000259" key="14">
    <source>
        <dbReference type="PROSITE" id="PS50109"/>
    </source>
</evidence>
<dbReference type="Gene3D" id="1.10.287.130">
    <property type="match status" value="1"/>
</dbReference>
<evidence type="ECO:0000256" key="8">
    <source>
        <dbReference type="ARBA" id="ARBA00022777"/>
    </source>
</evidence>
<keyword evidence="17" id="KW-1185">Reference proteome</keyword>
<evidence type="ECO:0000256" key="13">
    <source>
        <dbReference type="SAM" id="Phobius"/>
    </source>
</evidence>
<evidence type="ECO:0000256" key="3">
    <source>
        <dbReference type="ARBA" id="ARBA00012438"/>
    </source>
</evidence>
<evidence type="ECO:0000313" key="17">
    <source>
        <dbReference type="Proteomes" id="UP000577724"/>
    </source>
</evidence>
<dbReference type="InterPro" id="IPR036890">
    <property type="entry name" value="HATPase_C_sf"/>
</dbReference>
<keyword evidence="5" id="KW-0597">Phosphoprotein</keyword>
<dbReference type="SUPFAM" id="SSF158472">
    <property type="entry name" value="HAMP domain-like"/>
    <property type="match status" value="1"/>
</dbReference>
<dbReference type="PROSITE" id="PS50109">
    <property type="entry name" value="HIS_KIN"/>
    <property type="match status" value="1"/>
</dbReference>
<organism evidence="16 17">
    <name type="scientific">Paenibacillus taichungensis</name>
    <dbReference type="NCBI Taxonomy" id="484184"/>
    <lineage>
        <taxon>Bacteria</taxon>
        <taxon>Bacillati</taxon>
        <taxon>Bacillota</taxon>
        <taxon>Bacilli</taxon>
        <taxon>Bacillales</taxon>
        <taxon>Paenibacillaceae</taxon>
        <taxon>Paenibacillus</taxon>
    </lineage>
</organism>
<feature type="coiled-coil region" evidence="12">
    <location>
        <begin position="347"/>
        <end position="378"/>
    </location>
</feature>
<protein>
    <recommendedName>
        <fullName evidence="3">histidine kinase</fullName>
        <ecNumber evidence="3">2.7.13.3</ecNumber>
    </recommendedName>
</protein>
<dbReference type="PANTHER" id="PTHR45453">
    <property type="entry name" value="PHOSPHATE REGULON SENSOR PROTEIN PHOR"/>
    <property type="match status" value="1"/>
</dbReference>
<dbReference type="PRINTS" id="PR00344">
    <property type="entry name" value="BCTRLSENSOR"/>
</dbReference>
<keyword evidence="12" id="KW-0175">Coiled coil</keyword>
<evidence type="ECO:0000256" key="1">
    <source>
        <dbReference type="ARBA" id="ARBA00000085"/>
    </source>
</evidence>
<keyword evidence="13" id="KW-0812">Transmembrane</keyword>
<evidence type="ECO:0000256" key="9">
    <source>
        <dbReference type="ARBA" id="ARBA00022840"/>
    </source>
</evidence>
<dbReference type="PROSITE" id="PS50885">
    <property type="entry name" value="HAMP"/>
    <property type="match status" value="1"/>
</dbReference>
<evidence type="ECO:0000313" key="16">
    <source>
        <dbReference type="EMBL" id="NUU54706.1"/>
    </source>
</evidence>
<keyword evidence="8 16" id="KW-0418">Kinase</keyword>
<keyword evidence="6" id="KW-0808">Transferase</keyword>
<evidence type="ECO:0000256" key="11">
    <source>
        <dbReference type="ARBA" id="ARBA00023136"/>
    </source>
</evidence>
<keyword evidence="7" id="KW-0547">Nucleotide-binding</keyword>
<evidence type="ECO:0000259" key="15">
    <source>
        <dbReference type="PROSITE" id="PS50885"/>
    </source>
</evidence>
<comment type="caution">
    <text evidence="16">The sequence shown here is derived from an EMBL/GenBank/DDBJ whole genome shotgun (WGS) entry which is preliminary data.</text>
</comment>
<keyword evidence="11 13" id="KW-0472">Membrane</keyword>
<keyword evidence="9" id="KW-0067">ATP-binding</keyword>
<evidence type="ECO:0000256" key="12">
    <source>
        <dbReference type="SAM" id="Coils"/>
    </source>
</evidence>
<dbReference type="Pfam" id="PF00672">
    <property type="entry name" value="HAMP"/>
    <property type="match status" value="1"/>
</dbReference>
<evidence type="ECO:0000256" key="7">
    <source>
        <dbReference type="ARBA" id="ARBA00022741"/>
    </source>
</evidence>
<dbReference type="Pfam" id="PF00512">
    <property type="entry name" value="HisKA"/>
    <property type="match status" value="1"/>
</dbReference>
<name>A0ABX2ML08_9BACL</name>
<dbReference type="SMART" id="SM00388">
    <property type="entry name" value="HisKA"/>
    <property type="match status" value="1"/>
</dbReference>
<dbReference type="Gene3D" id="6.10.340.10">
    <property type="match status" value="1"/>
</dbReference>
<feature type="transmembrane region" description="Helical" evidence="13">
    <location>
        <begin position="286"/>
        <end position="305"/>
    </location>
</feature>
<dbReference type="CDD" id="cd00082">
    <property type="entry name" value="HisKA"/>
    <property type="match status" value="1"/>
</dbReference>
<evidence type="ECO:0000256" key="6">
    <source>
        <dbReference type="ARBA" id="ARBA00022679"/>
    </source>
</evidence>
<proteinExistence type="predicted"/>
<evidence type="ECO:0000256" key="5">
    <source>
        <dbReference type="ARBA" id="ARBA00022553"/>
    </source>
</evidence>
<dbReference type="InterPro" id="IPR003660">
    <property type="entry name" value="HAMP_dom"/>
</dbReference>
<keyword evidence="4" id="KW-1003">Cell membrane</keyword>
<accession>A0ABX2ML08</accession>
<evidence type="ECO:0000256" key="10">
    <source>
        <dbReference type="ARBA" id="ARBA00023012"/>
    </source>
</evidence>
<dbReference type="RefSeq" id="WP_125477328.1">
    <property type="nucleotide sequence ID" value="NZ_CBCRYD010000011.1"/>
</dbReference>
<dbReference type="SUPFAM" id="SSF47384">
    <property type="entry name" value="Homodimeric domain of signal transducing histidine kinase"/>
    <property type="match status" value="1"/>
</dbReference>
<dbReference type="GeneID" id="97135689"/>
<comment type="subcellular location">
    <subcellularLocation>
        <location evidence="2">Cell membrane</location>
        <topology evidence="2">Multi-pass membrane protein</topology>
    </subcellularLocation>
</comment>
<keyword evidence="13" id="KW-1133">Transmembrane helix</keyword>
<dbReference type="Proteomes" id="UP000577724">
    <property type="component" value="Unassembled WGS sequence"/>
</dbReference>
<dbReference type="InterPro" id="IPR003661">
    <property type="entry name" value="HisK_dim/P_dom"/>
</dbReference>
<feature type="domain" description="Histidine kinase" evidence="14">
    <location>
        <begin position="388"/>
        <end position="601"/>
    </location>
</feature>
<sequence>MYPNGYRYRISIRGRGMRRNGVTMKLFLVMAGFLLLLYGTTVIAQLVWFPDFYQHQKISSIKKKLTKFEQQYSTGHWNDVQLAKETGKFMRQNQSHLVILTNTGKLVNDPFHIVLLQEDGKQVNISLSLFINSENAGWLASHLKYGQQLTVTGSASGMNDPMVYPLKIKDQSSVVSGTEDFQELTEPVEEWSGTLKDVVLPNLGTWSQRQGLLVQALDSRFPLSTEDQLSLANGKMINEEWTDSWSGVRNVLTIAPVHSSGPQQQLIFSLTSLQEMREASEATQLFYAYFGIAAFVLIVFLSLLLSRIVTKPLLALNHVAKKMSTLDFTVKSPIRRNDEIGSLSNSLNALSTTLGQTLEELRQANSQMRTDMEMKQRIEQRQREFFADASHELKTPISIIKGYSEGLKDGVSESKRERYIEIIADEAVKMETMVEEMLDLVRLESQAIKLNTDAVALGDMIEDIAGRLGPQLKEKELEVVLVSTTEQTVEGDRSKLEQVIYNMMMNAIRHAVPKTDIMIEISRPEGQVRISIENQGEQISEAERQYIWERFYRVERSRNRKMGGTGLGLAIAKQILDLHGCSYGVENTPDGVRFYIIFPNA</sequence>
<dbReference type="InterPro" id="IPR004358">
    <property type="entry name" value="Sig_transdc_His_kin-like_C"/>
</dbReference>
<dbReference type="InterPro" id="IPR036097">
    <property type="entry name" value="HisK_dim/P_sf"/>
</dbReference>
<evidence type="ECO:0000256" key="4">
    <source>
        <dbReference type="ARBA" id="ARBA00022475"/>
    </source>
</evidence>
<feature type="domain" description="HAMP" evidence="15">
    <location>
        <begin position="307"/>
        <end position="359"/>
    </location>
</feature>
<evidence type="ECO:0000256" key="2">
    <source>
        <dbReference type="ARBA" id="ARBA00004651"/>
    </source>
</evidence>
<dbReference type="EC" id="2.7.13.3" evidence="3"/>